<protein>
    <submittedName>
        <fullName evidence="1">TerB family tellurite resistance protein</fullName>
    </submittedName>
</protein>
<dbReference type="InterPro" id="IPR029024">
    <property type="entry name" value="TerB-like"/>
</dbReference>
<reference evidence="1" key="3">
    <citation type="submission" date="2020-02" db="EMBL/GenBank/DDBJ databases">
        <authorList>
            <person name="Sarangi A.N."/>
            <person name="Ghosh S."/>
            <person name="Mukherjee M."/>
            <person name="Tripathy S."/>
        </authorList>
    </citation>
    <scope>NUCLEOTIDE SEQUENCE</scope>
    <source>
        <strain evidence="1">BDU141951</strain>
    </source>
</reference>
<dbReference type="SUPFAM" id="SSF158682">
    <property type="entry name" value="TerB-like"/>
    <property type="match status" value="1"/>
</dbReference>
<gene>
    <name evidence="1" type="ORF">QQ91_006985</name>
</gene>
<dbReference type="EMBL" id="JTHE02000003">
    <property type="protein sequence ID" value="NEV66859.1"/>
    <property type="molecule type" value="Genomic_DNA"/>
</dbReference>
<dbReference type="CDD" id="cd07177">
    <property type="entry name" value="terB_like"/>
    <property type="match status" value="1"/>
</dbReference>
<proteinExistence type="predicted"/>
<name>A0A0C1VBU5_9CYAN</name>
<evidence type="ECO:0000313" key="1">
    <source>
        <dbReference type="EMBL" id="NEV66859.1"/>
    </source>
</evidence>
<accession>A0A0C1VBU5</accession>
<reference evidence="1" key="1">
    <citation type="submission" date="2014-11" db="EMBL/GenBank/DDBJ databases">
        <authorList>
            <person name="Malar M.C."/>
            <person name="Sen D."/>
            <person name="Tripathy S."/>
        </authorList>
    </citation>
    <scope>NUCLEOTIDE SEQUENCE</scope>
    <source>
        <strain evidence="1">BDU141951</strain>
    </source>
</reference>
<comment type="caution">
    <text evidence="1">The sequence shown here is derived from an EMBL/GenBank/DDBJ whole genome shotgun (WGS) entry which is preliminary data.</text>
</comment>
<organism evidence="1">
    <name type="scientific">Lyngbya confervoides BDU141951</name>
    <dbReference type="NCBI Taxonomy" id="1574623"/>
    <lineage>
        <taxon>Bacteria</taxon>
        <taxon>Bacillati</taxon>
        <taxon>Cyanobacteriota</taxon>
        <taxon>Cyanophyceae</taxon>
        <taxon>Oscillatoriophycideae</taxon>
        <taxon>Oscillatoriales</taxon>
        <taxon>Microcoleaceae</taxon>
        <taxon>Lyngbya</taxon>
    </lineage>
</organism>
<dbReference type="AlphaFoldDB" id="A0A0C1VBU5"/>
<dbReference type="Gene3D" id="1.10.3680.10">
    <property type="entry name" value="TerB-like"/>
    <property type="match status" value="1"/>
</dbReference>
<sequence length="161" mass="18130">MALQVPPPPSISPRQLTLLRVVASMAWSDGNLAQEEVDLMLKRFSSLFAHNSEQQADLQKELRDYLMQNIPLEESVPHLQSQAEREFVLRLGYEVISSSARTPEEDLINSEEADAYNRLVALLNLSPERVAALESEAQTADNTDSLIENMTQQLQQFFGQS</sequence>
<reference evidence="1" key="2">
    <citation type="journal article" date="2015" name="Genome Announc.">
        <title>Draft Genome Sequence of Filamentous Marine Cyanobacterium Lyngbya confervoides Strain BDU141951.</title>
        <authorList>
            <person name="Chandrababunaidu M.M."/>
            <person name="Sen D."/>
            <person name="Tripathy S."/>
        </authorList>
    </citation>
    <scope>NUCLEOTIDE SEQUENCE</scope>
    <source>
        <strain evidence="1">BDU141951</strain>
    </source>
</reference>